<keyword evidence="3 5" id="KW-0548">Nucleotidyltransferase</keyword>
<dbReference type="HAMAP" id="MF_01553">
    <property type="entry name" value="RNApol_bact_RpoY"/>
    <property type="match status" value="1"/>
</dbReference>
<sequence>MIFKATYQETKNQVPLRENTKSLYIEADNIVEARAKFDENTPYNIEYLQELSEAHLEYEREHNPDFKIMEF</sequence>
<dbReference type="RefSeq" id="WP_066125911.1">
    <property type="nucleotide sequence ID" value="NZ_FUWO01000008.1"/>
</dbReference>
<comment type="subunit">
    <text evidence="5">RNAP is composed of a core of 2 alpha, a beta and a beta' subunit. The core is associated with a delta subunit, and at least one of epsilon or omega. When a sigma factor is associated with the core the holoenzyme is formed, which can initiate transcription.</text>
</comment>
<organism evidence="6 7">
    <name type="scientific">Globicatella sulfidifaciens DSM 15739</name>
    <dbReference type="NCBI Taxonomy" id="1121925"/>
    <lineage>
        <taxon>Bacteria</taxon>
        <taxon>Bacillati</taxon>
        <taxon>Bacillota</taxon>
        <taxon>Bacilli</taxon>
        <taxon>Lactobacillales</taxon>
        <taxon>Aerococcaceae</taxon>
        <taxon>Globicatella</taxon>
    </lineage>
</organism>
<evidence type="ECO:0000256" key="4">
    <source>
        <dbReference type="ARBA" id="ARBA00023163"/>
    </source>
</evidence>
<evidence type="ECO:0000256" key="3">
    <source>
        <dbReference type="ARBA" id="ARBA00022695"/>
    </source>
</evidence>
<evidence type="ECO:0000256" key="5">
    <source>
        <dbReference type="HAMAP-Rule" id="MF_01553"/>
    </source>
</evidence>
<dbReference type="Gene3D" id="3.10.20.730">
    <property type="entry name" value="RNAP, epsilon subunit-like"/>
    <property type="match status" value="1"/>
</dbReference>
<dbReference type="GO" id="GO:0003899">
    <property type="term" value="F:DNA-directed RNA polymerase activity"/>
    <property type="evidence" value="ECO:0007669"/>
    <property type="project" value="UniProtKB-UniRule"/>
</dbReference>
<keyword evidence="1 5" id="KW-0240">DNA-directed RNA polymerase</keyword>
<dbReference type="NCBIfam" id="NF010188">
    <property type="entry name" value="PRK13667.1"/>
    <property type="match status" value="1"/>
</dbReference>
<reference evidence="7" key="1">
    <citation type="submission" date="2017-02" db="EMBL/GenBank/DDBJ databases">
        <authorList>
            <person name="Varghese N."/>
            <person name="Submissions S."/>
        </authorList>
    </citation>
    <scope>NUCLEOTIDE SEQUENCE [LARGE SCALE GENOMIC DNA]</scope>
    <source>
        <strain evidence="7">DSM 15739</strain>
    </source>
</reference>
<proteinExistence type="inferred from homology"/>
<keyword evidence="2 5" id="KW-0808">Transferase</keyword>
<comment type="similarity">
    <text evidence="5">Belongs to the RNA polymerase subunit epsilon family.</text>
</comment>
<comment type="function">
    <text evidence="5">A non-essential component of RNA polymerase (RNAP).</text>
</comment>
<keyword evidence="7" id="KW-1185">Reference proteome</keyword>
<dbReference type="AlphaFoldDB" id="A0A1T4LJ44"/>
<dbReference type="STRING" id="1121925.SAMN02746011_01087"/>
<dbReference type="EMBL" id="FUWO01000008">
    <property type="protein sequence ID" value="SJZ54444.1"/>
    <property type="molecule type" value="Genomic_DNA"/>
</dbReference>
<comment type="catalytic activity">
    <reaction evidence="5">
        <text>RNA(n) + a ribonucleoside 5'-triphosphate = RNA(n+1) + diphosphate</text>
        <dbReference type="Rhea" id="RHEA:21248"/>
        <dbReference type="Rhea" id="RHEA-COMP:14527"/>
        <dbReference type="Rhea" id="RHEA-COMP:17342"/>
        <dbReference type="ChEBI" id="CHEBI:33019"/>
        <dbReference type="ChEBI" id="CHEBI:61557"/>
        <dbReference type="ChEBI" id="CHEBI:140395"/>
        <dbReference type="EC" id="2.7.7.6"/>
    </reaction>
</comment>
<dbReference type="GO" id="GO:0000428">
    <property type="term" value="C:DNA-directed RNA polymerase complex"/>
    <property type="evidence" value="ECO:0007669"/>
    <property type="project" value="UniProtKB-KW"/>
</dbReference>
<dbReference type="EC" id="2.7.7.6" evidence="5"/>
<dbReference type="GO" id="GO:0006351">
    <property type="term" value="P:DNA-templated transcription"/>
    <property type="evidence" value="ECO:0007669"/>
    <property type="project" value="UniProtKB-UniRule"/>
</dbReference>
<dbReference type="OrthoDB" id="2147503at2"/>
<protein>
    <recommendedName>
        <fullName evidence="5">DNA-directed RNA polymerase subunit epsilon</fullName>
        <shortName evidence="5">RNAP epsilon subunit</shortName>
        <ecNumber evidence="5">2.7.7.6</ecNumber>
    </recommendedName>
    <alternativeName>
        <fullName evidence="5">RNA polymerase epsilon subunit</fullName>
    </alternativeName>
    <alternativeName>
        <fullName evidence="5">Transcriptase subunit epsilon</fullName>
    </alternativeName>
</protein>
<dbReference type="GO" id="GO:0003677">
    <property type="term" value="F:DNA binding"/>
    <property type="evidence" value="ECO:0007669"/>
    <property type="project" value="UniProtKB-UniRule"/>
</dbReference>
<evidence type="ECO:0000256" key="2">
    <source>
        <dbReference type="ARBA" id="ARBA00022679"/>
    </source>
</evidence>
<name>A0A1T4LJ44_9LACT</name>
<gene>
    <name evidence="5" type="primary">rpoY</name>
    <name evidence="6" type="ORF">SAMN02746011_01087</name>
</gene>
<evidence type="ECO:0000256" key="1">
    <source>
        <dbReference type="ARBA" id="ARBA00022478"/>
    </source>
</evidence>
<keyword evidence="4 5" id="KW-0804">Transcription</keyword>
<dbReference type="Proteomes" id="UP000189941">
    <property type="component" value="Unassembled WGS sequence"/>
</dbReference>
<dbReference type="InterPro" id="IPR009907">
    <property type="entry name" value="RpoY"/>
</dbReference>
<accession>A0A1T4LJ44</accession>
<dbReference type="Pfam" id="PF07288">
    <property type="entry name" value="RpoY"/>
    <property type="match status" value="1"/>
</dbReference>
<evidence type="ECO:0000313" key="6">
    <source>
        <dbReference type="EMBL" id="SJZ54444.1"/>
    </source>
</evidence>
<evidence type="ECO:0000313" key="7">
    <source>
        <dbReference type="Proteomes" id="UP000189941"/>
    </source>
</evidence>